<evidence type="ECO:0000313" key="1">
    <source>
        <dbReference type="EMBL" id="AFA44438.1"/>
    </source>
</evidence>
<protein>
    <submittedName>
        <fullName evidence="1">Uncharacterized protein</fullName>
    </submittedName>
</protein>
<dbReference type="Proteomes" id="UP000007524">
    <property type="component" value="Segment"/>
</dbReference>
<reference evidence="1 2" key="1">
    <citation type="journal article" date="2012" name="J. Virol.">
        <title>Genome of Klebsiella sp.-Infecting Bacteriophage vB_KleM_RaK2.</title>
        <authorList>
            <person name="Simoliunas E."/>
            <person name="Kaliniene L."/>
            <person name="Truncaite L."/>
            <person name="Klausa V."/>
            <person name="Zajanckauskaite A."/>
            <person name="Meskys R."/>
        </authorList>
    </citation>
    <scope>NUCLEOTIDE SEQUENCE [LARGE SCALE GENOMIC DNA]</scope>
</reference>
<organism evidence="1 2">
    <name type="scientific">Klebsiella phage vB_KleM_RaK2</name>
    <dbReference type="NCBI Taxonomy" id="1147094"/>
    <lineage>
        <taxon>Viruses</taxon>
        <taxon>Duplodnaviria</taxon>
        <taxon>Heunggongvirae</taxon>
        <taxon>Uroviricota</taxon>
        <taxon>Caudoviricetes</taxon>
        <taxon>Alcyoneusvirus</taxon>
        <taxon>Alcyoneusvirus RaK2</taxon>
    </lineage>
</organism>
<proteinExistence type="predicted"/>
<dbReference type="EMBL" id="JQ513383">
    <property type="protein sequence ID" value="AFA44438.1"/>
    <property type="molecule type" value="Genomic_DNA"/>
</dbReference>
<accession>H6X3X2</accession>
<name>H6X3X2_9CAUD</name>
<evidence type="ECO:0000313" key="2">
    <source>
        <dbReference type="Proteomes" id="UP000007524"/>
    </source>
</evidence>
<sequence length="89" mass="10583">MITPEGQFSFKDIILVSKNNRFMLEDRKRKNKVYEVQHDTFKTMLVLAAQAKGRGFTKKVNSFEFLYNQLEVTEDLFTALMYDFTDWTN</sequence>
<dbReference type="RefSeq" id="YP_007007320.1">
    <property type="nucleotide sequence ID" value="NC_019526.1"/>
</dbReference>
<keyword evidence="2" id="KW-1185">Reference proteome</keyword>
<dbReference type="GeneID" id="14012753"/>
<dbReference type="OrthoDB" id="21834at10239"/>
<gene>
    <name evidence="1" type="ORF">RaK2_00165</name>
</gene>
<dbReference type="KEGG" id="vg:14012753"/>